<dbReference type="InterPro" id="IPR038404">
    <property type="entry name" value="TRAP_DctP_sf"/>
</dbReference>
<keyword evidence="5" id="KW-1185">Reference proteome</keyword>
<dbReference type="Gene3D" id="3.40.190.170">
    <property type="entry name" value="Bacterial extracellular solute-binding protein, family 7"/>
    <property type="match status" value="1"/>
</dbReference>
<evidence type="ECO:0000256" key="2">
    <source>
        <dbReference type="ARBA" id="ARBA00022448"/>
    </source>
</evidence>
<comment type="similarity">
    <text evidence="1">Belongs to the bacterial solute-binding protein 7 family.</text>
</comment>
<sequence>MIKRSIVVLFSLLLFGMLFGCVGGGGENNGNGDAASEENNSSESNNSGDAEYEFQVANVLAESDVSSYGLDKFEELVEEKSDGNIQIEVLHGGQLGSGVETFEAVKNGNLDMAADSFANLASITPAFEMFHLPFLFESRDQLLNAFSSEAIKEQINGELENLNLKWFTTFEIGGPRVIGTSDTKVTSLDDLEGMTFRASRSPLEIASQEAWGAKGQTVDWPETPESVRLGMVDGLTVPYASFHSAKFHEGDLINYIANVPFQTYASVTVVNTEMWAELPDDVKTILEESQQEAREWHIDFVGDYVTENINEMKEAGVEIYSIPDENYEEIKEVTKDTVWDEFIGNEGMSQEKLDLIQEEIGPVGDGGWGYDISQ</sequence>
<dbReference type="Proteomes" id="UP000050331">
    <property type="component" value="Chromosome"/>
</dbReference>
<dbReference type="OrthoDB" id="9776801at2"/>
<reference evidence="4 5" key="1">
    <citation type="submission" date="2016-01" db="EMBL/GenBank/DDBJ databases">
        <title>Complete genome sequence of strain Lentibacillus amyloliquefaciens LAM0015T isolated from saline sediment.</title>
        <authorList>
            <person name="Wang J.-L."/>
            <person name="He M.-X."/>
        </authorList>
    </citation>
    <scope>NUCLEOTIDE SEQUENCE [LARGE SCALE GENOMIC DNA]</scope>
    <source>
        <strain evidence="4 5">LAM0015</strain>
    </source>
</reference>
<evidence type="ECO:0000256" key="1">
    <source>
        <dbReference type="ARBA" id="ARBA00009023"/>
    </source>
</evidence>
<dbReference type="NCBIfam" id="NF037995">
    <property type="entry name" value="TRAP_S1"/>
    <property type="match status" value="1"/>
</dbReference>
<dbReference type="PANTHER" id="PTHR33376">
    <property type="match status" value="1"/>
</dbReference>
<dbReference type="EMBL" id="CP013862">
    <property type="protein sequence ID" value="ALX47836.1"/>
    <property type="molecule type" value="Genomic_DNA"/>
</dbReference>
<gene>
    <name evidence="4" type="ORF">AOX59_04000</name>
</gene>
<dbReference type="InterPro" id="IPR018389">
    <property type="entry name" value="DctP_fam"/>
</dbReference>
<evidence type="ECO:0000313" key="4">
    <source>
        <dbReference type="EMBL" id="ALX47836.1"/>
    </source>
</evidence>
<proteinExistence type="inferred from homology"/>
<dbReference type="KEGG" id="lao:AOX59_04000"/>
<dbReference type="PROSITE" id="PS51257">
    <property type="entry name" value="PROKAR_LIPOPROTEIN"/>
    <property type="match status" value="1"/>
</dbReference>
<dbReference type="AlphaFoldDB" id="A0A0U4E3I8"/>
<organism evidence="4 5">
    <name type="scientific">Lentibacillus amyloliquefaciens</name>
    <dbReference type="NCBI Taxonomy" id="1472767"/>
    <lineage>
        <taxon>Bacteria</taxon>
        <taxon>Bacillati</taxon>
        <taxon>Bacillota</taxon>
        <taxon>Bacilli</taxon>
        <taxon>Bacillales</taxon>
        <taxon>Bacillaceae</taxon>
        <taxon>Lentibacillus</taxon>
    </lineage>
</organism>
<dbReference type="RefSeq" id="WP_068442159.1">
    <property type="nucleotide sequence ID" value="NZ_CP013862.1"/>
</dbReference>
<evidence type="ECO:0000256" key="3">
    <source>
        <dbReference type="ARBA" id="ARBA00022729"/>
    </source>
</evidence>
<evidence type="ECO:0008006" key="6">
    <source>
        <dbReference type="Google" id="ProtNLM"/>
    </source>
</evidence>
<keyword evidence="2" id="KW-0813">Transport</keyword>
<dbReference type="GO" id="GO:0055085">
    <property type="term" value="P:transmembrane transport"/>
    <property type="evidence" value="ECO:0007669"/>
    <property type="project" value="InterPro"/>
</dbReference>
<dbReference type="Pfam" id="PF03480">
    <property type="entry name" value="DctP"/>
    <property type="match status" value="1"/>
</dbReference>
<protein>
    <recommendedName>
        <fullName evidence="6">C4-dicarboxylate ABC transporter substrate-binding protein</fullName>
    </recommendedName>
</protein>
<dbReference type="STRING" id="1472767.AOX59_04000"/>
<dbReference type="PANTHER" id="PTHR33376:SF7">
    <property type="entry name" value="C4-DICARBOXYLATE-BINDING PROTEIN DCTB"/>
    <property type="match status" value="1"/>
</dbReference>
<keyword evidence="3" id="KW-0732">Signal</keyword>
<accession>A0A0U4E3I8</accession>
<evidence type="ECO:0000313" key="5">
    <source>
        <dbReference type="Proteomes" id="UP000050331"/>
    </source>
</evidence>
<dbReference type="CDD" id="cd13603">
    <property type="entry name" value="PBP2_TRAP_Siap_TeaA_like"/>
    <property type="match status" value="1"/>
</dbReference>
<name>A0A0U4E3I8_9BACI</name>